<organism evidence="1">
    <name type="scientific">Mucochytrium quahogii</name>
    <dbReference type="NCBI Taxonomy" id="96639"/>
    <lineage>
        <taxon>Eukaryota</taxon>
        <taxon>Sar</taxon>
        <taxon>Stramenopiles</taxon>
        <taxon>Bigyra</taxon>
        <taxon>Labyrinthulomycetes</taxon>
        <taxon>Thraustochytrida</taxon>
        <taxon>Thraustochytriidae</taxon>
        <taxon>Mucochytrium</taxon>
    </lineage>
</organism>
<dbReference type="AlphaFoldDB" id="A0A7S2WD16"/>
<protein>
    <recommendedName>
        <fullName evidence="2">Endonuclease/exonuclease/phosphatase domain-containing protein</fullName>
    </recommendedName>
</protein>
<gene>
    <name evidence="1" type="ORF">QSP1433_LOCUS6606</name>
</gene>
<dbReference type="InterPro" id="IPR036691">
    <property type="entry name" value="Endo/exonu/phosph_ase_sf"/>
</dbReference>
<dbReference type="EMBL" id="HBHK01010567">
    <property type="protein sequence ID" value="CAD9679584.1"/>
    <property type="molecule type" value="Transcribed_RNA"/>
</dbReference>
<reference evidence="1" key="1">
    <citation type="submission" date="2021-01" db="EMBL/GenBank/DDBJ databases">
        <authorList>
            <person name="Corre E."/>
            <person name="Pelletier E."/>
            <person name="Niang G."/>
            <person name="Scheremetjew M."/>
            <person name="Finn R."/>
            <person name="Kale V."/>
            <person name="Holt S."/>
            <person name="Cochrane G."/>
            <person name="Meng A."/>
            <person name="Brown T."/>
            <person name="Cohen L."/>
        </authorList>
    </citation>
    <scope>NUCLEOTIDE SEQUENCE</scope>
    <source>
        <strain evidence="1">NY070348D</strain>
    </source>
</reference>
<name>A0A7S2WD16_9STRA</name>
<dbReference type="Gene3D" id="3.60.10.10">
    <property type="entry name" value="Endonuclease/exonuclease/phosphatase"/>
    <property type="match status" value="1"/>
</dbReference>
<dbReference type="SUPFAM" id="SSF56219">
    <property type="entry name" value="DNase I-like"/>
    <property type="match status" value="1"/>
</dbReference>
<evidence type="ECO:0008006" key="2">
    <source>
        <dbReference type="Google" id="ProtNLM"/>
    </source>
</evidence>
<accession>A0A7S2WD16</accession>
<evidence type="ECO:0000313" key="1">
    <source>
        <dbReference type="EMBL" id="CAD9679584.1"/>
    </source>
</evidence>
<sequence length="624" mass="69861">MFEQAFVSQGMSWKDTYWFVDMVYARSFQRLANPNATRRPSTLVQVGRPRSLSVLASPGRQKVCFNKQSAGIRHRARFDGSGVGQIKGLGGNVGAFSLLITTAFSPMASFATSAAAQCDGKEKFDILNWNIAAINNNPFEYWISYDNDAYNNLMDDVQEFINNPGENDVRVSEVFTDSMFNDLKVLMEKHGWTGLEETENQWKSEYRNRKIISEFIKDGEIGNKRLASMPDRVTNTINLVDGTQAFRPTAINCYQGEFSSFDDWWAQWKNFMFVNPITLKLKGEEKTIHAADLLLPIKKAKYPAITESEEAISLPLQTLCGGIFDAILIHMLNKVSPSSWQVLRKDISNALNLKKNDRTLEILENTYGNVDIMFLQEVANSFVSKVESNTALSERYMVISPVTSGKRDQNSIILVKKSIFDTASIKDVTPMVEKKFEGKKVPVAEGDIVAATITSKSSGDSFLLASFHGDTNGLATIPVLDAIHEVAQSDLGGRDSLIFGLDANTYEHAKPGKTQCVTEFAKYFVEKGFTSNWGDEPIPSDYTTFNARTFLQPQLNKASTKDEFFKKGDVNPKDFILFYKSQFAAAQKTKKDNTGKIEYIENMVFPTLTFPSDHAVISTRVAKL</sequence>
<proteinExistence type="predicted"/>